<dbReference type="InterPro" id="IPR000237">
    <property type="entry name" value="GRIP_dom"/>
</dbReference>
<evidence type="ECO:0000256" key="1">
    <source>
        <dbReference type="ARBA" id="ARBA00004555"/>
    </source>
</evidence>
<keyword evidence="3 4" id="KW-0175">Coiled coil</keyword>
<evidence type="ECO:0000256" key="5">
    <source>
        <dbReference type="SAM" id="MobiDB-lite"/>
    </source>
</evidence>
<comment type="subcellular location">
    <subcellularLocation>
        <location evidence="1">Golgi apparatus</location>
    </subcellularLocation>
</comment>
<keyword evidence="8" id="KW-1185">Reference proteome</keyword>
<dbReference type="GO" id="GO:0031267">
    <property type="term" value="F:small GTPase binding"/>
    <property type="evidence" value="ECO:0007669"/>
    <property type="project" value="TreeGrafter"/>
</dbReference>
<organism evidence="7 8">
    <name type="scientific">Argiope bruennichi</name>
    <name type="common">Wasp spider</name>
    <name type="synonym">Aranea bruennichi</name>
    <dbReference type="NCBI Taxonomy" id="94029"/>
    <lineage>
        <taxon>Eukaryota</taxon>
        <taxon>Metazoa</taxon>
        <taxon>Ecdysozoa</taxon>
        <taxon>Arthropoda</taxon>
        <taxon>Chelicerata</taxon>
        <taxon>Arachnida</taxon>
        <taxon>Araneae</taxon>
        <taxon>Araneomorphae</taxon>
        <taxon>Entelegynae</taxon>
        <taxon>Araneoidea</taxon>
        <taxon>Araneidae</taxon>
        <taxon>Argiope</taxon>
    </lineage>
</organism>
<proteinExistence type="predicted"/>
<reference evidence="7" key="1">
    <citation type="journal article" date="2020" name="bioRxiv">
        <title>Chromosome-level reference genome of the European wasp spider Argiope bruennichi: a resource for studies on range expansion and evolutionary adaptation.</title>
        <authorList>
            <person name="Sheffer M.M."/>
            <person name="Hoppe A."/>
            <person name="Krehenwinkel H."/>
            <person name="Uhl G."/>
            <person name="Kuss A.W."/>
            <person name="Jensen L."/>
            <person name="Jensen C."/>
            <person name="Gillespie R.G."/>
            <person name="Hoff K.J."/>
            <person name="Prost S."/>
        </authorList>
    </citation>
    <scope>NUCLEOTIDE SEQUENCE</scope>
</reference>
<dbReference type="GO" id="GO:0006888">
    <property type="term" value="P:endoplasmic reticulum to Golgi vesicle-mediated transport"/>
    <property type="evidence" value="ECO:0007669"/>
    <property type="project" value="TreeGrafter"/>
</dbReference>
<keyword evidence="2" id="KW-0333">Golgi apparatus</keyword>
<evidence type="ECO:0000313" key="8">
    <source>
        <dbReference type="Proteomes" id="UP000807504"/>
    </source>
</evidence>
<dbReference type="PANTHER" id="PTHR18921:SF2">
    <property type="entry name" value="THYROID RECEPTOR-INTERACTING PROTEIN 11"/>
    <property type="match status" value="1"/>
</dbReference>
<sequence length="916" mass="106066">MSWLGDQFSSITGKITDFTKEVLIENNSSGLTDEESNQNGVLSFKELVDLCKEKDQKIEQLMQEKENLEQSIEELDQQHREHYSKDINFFENSSENLCTNSNTGKDNGIEAKLLQEKVSALELEKGKLLCVLNEKSQECSTLKTEVHKLTSIVASEKQALLKLQQDNCELKLSSKEKSDPELTKETIKKLSNIIRDKDFEIESLKQKNSTLTTLIQETSNIPEHLQSLLEEKENLAKQIKMCKTEREKFMVSYNTKDKECRKYMAEMKELETTFSQQREKFDLLEQTHQSLVQQYEEKQKSLINVQNEMIILKQRLADLEQQHFDIKEKYSNFLNQMNSDAIIQITKDELQDKNTKIEQLTCANEEKDHLIQEKDCMIHDLSQQVKKLKLESEQQQQITQTLEKKISDSMNKVADMKNSLEDLENEKTVLEQKLQDKDSECSLLKDMNERLNMAVKEQEFSIQSMTEKLSSLSQYINSDHSSPSGTVDINQILADSEAMFSKAQDLYRERDETLLALNQSKQENQNLRNEIQRMKSNEIHLKNELERLRQHLLEIEENYTTEALKAEERQKRLQDELVEVKRRAEITSTAVVDTNQRASIQIASLQEQLSIIANQRDEALSHISSLEDQVLQHSTSVNKLQLVLEQMQRANERKLKEVENKWQLLLDKEKMAYKKLSEQLLMKERQLEESSQALEAASRLSEQLDAKEEIIANLRNELSKTEHKIKSTTLEIDTIKSNTEGKVDRLVMKSLVLGYFSTPPNQKSEVIRLLARVLDFNQEEMEKAGIVVGRQSKNQENRGIFSSIFGRLPRMSSEQQQQRQYEPEKSFTTLFVQFLEHESQPIVPMPFPVEKMTQEVTHHKSHLIKKPQSQQNQGSPRKSPLLLDIDSAFPSFTPVPAIEYSASPAPAILKEVLEKM</sequence>
<evidence type="ECO:0000256" key="4">
    <source>
        <dbReference type="SAM" id="Coils"/>
    </source>
</evidence>
<protein>
    <submittedName>
        <fullName evidence="7">Thyroid receptor-interacting protein 11 like protein</fullName>
    </submittedName>
</protein>
<dbReference type="Proteomes" id="UP000807504">
    <property type="component" value="Unassembled WGS sequence"/>
</dbReference>
<feature type="coiled-coil region" evidence="4">
    <location>
        <begin position="44"/>
        <end position="85"/>
    </location>
</feature>
<dbReference type="PROSITE" id="PS50913">
    <property type="entry name" value="GRIP"/>
    <property type="match status" value="1"/>
</dbReference>
<dbReference type="AlphaFoldDB" id="A0A8T0FT09"/>
<feature type="coiled-coil region" evidence="4">
    <location>
        <begin position="187"/>
        <end position="440"/>
    </location>
</feature>
<dbReference type="EMBL" id="JABXBU010000003">
    <property type="protein sequence ID" value="KAF8792650.1"/>
    <property type="molecule type" value="Genomic_DNA"/>
</dbReference>
<feature type="coiled-coil region" evidence="4">
    <location>
        <begin position="510"/>
        <end position="731"/>
    </location>
</feature>
<evidence type="ECO:0000313" key="7">
    <source>
        <dbReference type="EMBL" id="KAF8792650.1"/>
    </source>
</evidence>
<feature type="compositionally biased region" description="Polar residues" evidence="5">
    <location>
        <begin position="867"/>
        <end position="876"/>
    </location>
</feature>
<reference evidence="7" key="2">
    <citation type="submission" date="2020-06" db="EMBL/GenBank/DDBJ databases">
        <authorList>
            <person name="Sheffer M."/>
        </authorList>
    </citation>
    <scope>NUCLEOTIDE SEQUENCE</scope>
</reference>
<accession>A0A8T0FT09</accession>
<feature type="domain" description="GRIP" evidence="6">
    <location>
        <begin position="738"/>
        <end position="787"/>
    </location>
</feature>
<name>A0A8T0FT09_ARGBR</name>
<feature type="region of interest" description="Disordered" evidence="5">
    <location>
        <begin position="854"/>
        <end position="880"/>
    </location>
</feature>
<comment type="caution">
    <text evidence="7">The sequence shown here is derived from an EMBL/GenBank/DDBJ whole genome shotgun (WGS) entry which is preliminary data.</text>
</comment>
<evidence type="ECO:0000256" key="2">
    <source>
        <dbReference type="ARBA" id="ARBA00023034"/>
    </source>
</evidence>
<evidence type="ECO:0000259" key="6">
    <source>
        <dbReference type="PROSITE" id="PS50913"/>
    </source>
</evidence>
<dbReference type="PANTHER" id="PTHR18921">
    <property type="entry name" value="MYOSIN HEAVY CHAIN - RELATED"/>
    <property type="match status" value="1"/>
</dbReference>
<keyword evidence="7" id="KW-0675">Receptor</keyword>
<dbReference type="GO" id="GO:0007030">
    <property type="term" value="P:Golgi organization"/>
    <property type="evidence" value="ECO:0007669"/>
    <property type="project" value="TreeGrafter"/>
</dbReference>
<gene>
    <name evidence="7" type="ORF">HNY73_004222</name>
</gene>
<dbReference type="GO" id="GO:0005794">
    <property type="term" value="C:Golgi apparatus"/>
    <property type="evidence" value="ECO:0007669"/>
    <property type="project" value="UniProtKB-SubCell"/>
</dbReference>
<evidence type="ECO:0000256" key="3">
    <source>
        <dbReference type="ARBA" id="ARBA00023054"/>
    </source>
</evidence>